<accession>A0A5C7GK63</accession>
<evidence type="ECO:0000313" key="10">
    <source>
        <dbReference type="Proteomes" id="UP000321080"/>
    </source>
</evidence>
<keyword evidence="2 7" id="KW-0812">Transmembrane</keyword>
<dbReference type="GO" id="GO:0012505">
    <property type="term" value="C:endomembrane system"/>
    <property type="evidence" value="ECO:0007669"/>
    <property type="project" value="UniProtKB-SubCell"/>
</dbReference>
<dbReference type="EMBL" id="VRKQ01000008">
    <property type="protein sequence ID" value="TXG38662.1"/>
    <property type="molecule type" value="Genomic_DNA"/>
</dbReference>
<proteinExistence type="predicted"/>
<dbReference type="GO" id="GO:0005506">
    <property type="term" value="F:iron ion binding"/>
    <property type="evidence" value="ECO:0007669"/>
    <property type="project" value="InterPro"/>
</dbReference>
<evidence type="ECO:0000313" key="9">
    <source>
        <dbReference type="EMBL" id="TXG38662.1"/>
    </source>
</evidence>
<keyword evidence="3 7" id="KW-1133">Transmembrane helix</keyword>
<name>A0A5C7GK63_9FLAO</name>
<dbReference type="Proteomes" id="UP000321080">
    <property type="component" value="Unassembled WGS sequence"/>
</dbReference>
<reference evidence="9 10" key="1">
    <citation type="submission" date="2019-08" db="EMBL/GenBank/DDBJ databases">
        <title>Seonamhaeicola sediminis sp. nov., isolated from marine sediment.</title>
        <authorList>
            <person name="Cao W.R."/>
        </authorList>
    </citation>
    <scope>NUCLEOTIDE SEQUENCE [LARGE SCALE GENOMIC DNA]</scope>
    <source>
        <strain evidence="9 10">1505</strain>
    </source>
</reference>
<keyword evidence="5" id="KW-0443">Lipid metabolism</keyword>
<evidence type="ECO:0000256" key="5">
    <source>
        <dbReference type="ARBA" id="ARBA00023098"/>
    </source>
</evidence>
<comment type="subcellular location">
    <subcellularLocation>
        <location evidence="1">Endomembrane system</location>
        <topology evidence="1">Multi-pass membrane protein</topology>
    </subcellularLocation>
</comment>
<feature type="domain" description="Fatty acid hydroxylase" evidence="8">
    <location>
        <begin position="88"/>
        <end position="221"/>
    </location>
</feature>
<sequence>MELELNELSKYVIPVFSFLIVFEYLLVRHHFELKESLSGIFIGVGASLISLFSKTIALAIFILIFNLLKDFRLQYLGYESLGWIWYVWFFAIVSDDFNFYWHHRFSHSIRLLWAAHVPHHSSKTYNFIIGLRNGWFISLYKPIYWIWMAAVGFEPLMIAGCLIINSVYQFFLHTQLVPNLGILEKVFNTPKLHIVHHSCNIEYLDKNHGGIFIIWDKLFGTYKPYFAEISPQYGILKDPNTHNPFILNIHEFYSICKDVKKTSCWLNKLKYIFYPPGWSPNGETLTTKQLQKQFLKQKS</sequence>
<dbReference type="GO" id="GO:0016020">
    <property type="term" value="C:membrane"/>
    <property type="evidence" value="ECO:0007669"/>
    <property type="project" value="GOC"/>
</dbReference>
<dbReference type="InterPro" id="IPR051689">
    <property type="entry name" value="Sterol_desaturase/TMEM195"/>
</dbReference>
<comment type="caution">
    <text evidence="9">The sequence shown here is derived from an EMBL/GenBank/DDBJ whole genome shotgun (WGS) entry which is preliminary data.</text>
</comment>
<organism evidence="9 10">
    <name type="scientific">Seonamhaeicola maritimus</name>
    <dbReference type="NCBI Taxonomy" id="2591822"/>
    <lineage>
        <taxon>Bacteria</taxon>
        <taxon>Pseudomonadati</taxon>
        <taxon>Bacteroidota</taxon>
        <taxon>Flavobacteriia</taxon>
        <taxon>Flavobacteriales</taxon>
        <taxon>Flavobacteriaceae</taxon>
    </lineage>
</organism>
<feature type="transmembrane region" description="Helical" evidence="7">
    <location>
        <begin position="144"/>
        <end position="168"/>
    </location>
</feature>
<evidence type="ECO:0000256" key="6">
    <source>
        <dbReference type="ARBA" id="ARBA00023136"/>
    </source>
</evidence>
<dbReference type="PANTHER" id="PTHR21624:SF1">
    <property type="entry name" value="ALKYLGLYCEROL MONOOXYGENASE"/>
    <property type="match status" value="1"/>
</dbReference>
<feature type="transmembrane region" description="Helical" evidence="7">
    <location>
        <begin position="39"/>
        <end position="63"/>
    </location>
</feature>
<dbReference type="GO" id="GO:0050479">
    <property type="term" value="F:glyceryl-ether monooxygenase activity"/>
    <property type="evidence" value="ECO:0007669"/>
    <property type="project" value="TreeGrafter"/>
</dbReference>
<dbReference type="AlphaFoldDB" id="A0A5C7GK63"/>
<dbReference type="OrthoDB" id="9770329at2"/>
<evidence type="ECO:0000256" key="2">
    <source>
        <dbReference type="ARBA" id="ARBA00022692"/>
    </source>
</evidence>
<keyword evidence="6 7" id="KW-0472">Membrane</keyword>
<gene>
    <name evidence="9" type="ORF">FUA22_01915</name>
</gene>
<dbReference type="RefSeq" id="WP_147766032.1">
    <property type="nucleotide sequence ID" value="NZ_VRKQ01000008.1"/>
</dbReference>
<keyword evidence="10" id="KW-1185">Reference proteome</keyword>
<protein>
    <submittedName>
        <fullName evidence="9">Sterol desaturase family protein</fullName>
    </submittedName>
</protein>
<keyword evidence="4" id="KW-0560">Oxidoreductase</keyword>
<evidence type="ECO:0000259" key="8">
    <source>
        <dbReference type="Pfam" id="PF04116"/>
    </source>
</evidence>
<dbReference type="GO" id="GO:0006643">
    <property type="term" value="P:membrane lipid metabolic process"/>
    <property type="evidence" value="ECO:0007669"/>
    <property type="project" value="TreeGrafter"/>
</dbReference>
<feature type="transmembrane region" description="Helical" evidence="7">
    <location>
        <begin position="12"/>
        <end position="27"/>
    </location>
</feature>
<evidence type="ECO:0000256" key="4">
    <source>
        <dbReference type="ARBA" id="ARBA00023002"/>
    </source>
</evidence>
<evidence type="ECO:0000256" key="7">
    <source>
        <dbReference type="SAM" id="Phobius"/>
    </source>
</evidence>
<dbReference type="PANTHER" id="PTHR21624">
    <property type="entry name" value="STEROL DESATURASE-RELATED PROTEIN"/>
    <property type="match status" value="1"/>
</dbReference>
<evidence type="ECO:0000256" key="1">
    <source>
        <dbReference type="ARBA" id="ARBA00004127"/>
    </source>
</evidence>
<evidence type="ECO:0000256" key="3">
    <source>
        <dbReference type="ARBA" id="ARBA00022989"/>
    </source>
</evidence>
<dbReference type="InterPro" id="IPR006694">
    <property type="entry name" value="Fatty_acid_hydroxylase"/>
</dbReference>
<dbReference type="Pfam" id="PF04116">
    <property type="entry name" value="FA_hydroxylase"/>
    <property type="match status" value="1"/>
</dbReference>
<dbReference type="GO" id="GO:0008610">
    <property type="term" value="P:lipid biosynthetic process"/>
    <property type="evidence" value="ECO:0007669"/>
    <property type="project" value="InterPro"/>
</dbReference>